<sequence length="60" mass="6684">MDPLNRESATYSERVPVKFVWDPLAKVAHVVVMPVVVATLTALFHYFVSVAALLRARETA</sequence>
<reference evidence="3" key="1">
    <citation type="submission" date="2016-08" db="EMBL/GenBank/DDBJ databases">
        <authorList>
            <person name="Varghese N."/>
            <person name="Submissions Spin"/>
        </authorList>
    </citation>
    <scope>NUCLEOTIDE SEQUENCE [LARGE SCALE GENOMIC DNA]</scope>
    <source>
        <strain evidence="3">R-52791</strain>
    </source>
</reference>
<accession>A0A1C4H5P7</accession>
<gene>
    <name evidence="2" type="ORF">GA0061077_1107</name>
</gene>
<dbReference type="AlphaFoldDB" id="A0A1C4H5P7"/>
<keyword evidence="1" id="KW-1133">Transmembrane helix</keyword>
<evidence type="ECO:0000313" key="3">
    <source>
        <dbReference type="Proteomes" id="UP000242610"/>
    </source>
</evidence>
<evidence type="ECO:0000256" key="1">
    <source>
        <dbReference type="SAM" id="Phobius"/>
    </source>
</evidence>
<keyword evidence="3" id="KW-1185">Reference proteome</keyword>
<feature type="transmembrane region" description="Helical" evidence="1">
    <location>
        <begin position="27"/>
        <end position="54"/>
    </location>
</feature>
<keyword evidence="1" id="KW-0812">Transmembrane</keyword>
<organism evidence="2 3">
    <name type="scientific">Bifidobacterium commune</name>
    <dbReference type="NCBI Taxonomy" id="1505727"/>
    <lineage>
        <taxon>Bacteria</taxon>
        <taxon>Bacillati</taxon>
        <taxon>Actinomycetota</taxon>
        <taxon>Actinomycetes</taxon>
        <taxon>Bifidobacteriales</taxon>
        <taxon>Bifidobacteriaceae</taxon>
        <taxon>Bifidobacterium</taxon>
    </lineage>
</organism>
<keyword evidence="1" id="KW-0472">Membrane</keyword>
<name>A0A1C4H5P7_9BIFI</name>
<protein>
    <submittedName>
        <fullName evidence="2">Uncharacterized protein</fullName>
    </submittedName>
</protein>
<evidence type="ECO:0000313" key="2">
    <source>
        <dbReference type="EMBL" id="SCC80236.1"/>
    </source>
</evidence>
<dbReference type="EMBL" id="FMBL01000003">
    <property type="protein sequence ID" value="SCC80236.1"/>
    <property type="molecule type" value="Genomic_DNA"/>
</dbReference>
<proteinExistence type="predicted"/>
<dbReference type="Proteomes" id="UP000242610">
    <property type="component" value="Unassembled WGS sequence"/>
</dbReference>